<protein>
    <submittedName>
        <fullName evidence="4">Putative terminase</fullName>
    </submittedName>
</protein>
<dbReference type="EMBL" id="MT141542">
    <property type="protein sequence ID" value="QJA65684.1"/>
    <property type="molecule type" value="Genomic_DNA"/>
</dbReference>
<dbReference type="Pfam" id="PF03354">
    <property type="entry name" value="TerL_ATPase"/>
    <property type="match status" value="1"/>
</dbReference>
<name>A0A6M3J7L9_9ZZZZ</name>
<organism evidence="4">
    <name type="scientific">viral metagenome</name>
    <dbReference type="NCBI Taxonomy" id="1070528"/>
    <lineage>
        <taxon>unclassified sequences</taxon>
        <taxon>metagenomes</taxon>
        <taxon>organismal metagenomes</taxon>
    </lineage>
</organism>
<feature type="compositionally biased region" description="Basic and acidic residues" evidence="1">
    <location>
        <begin position="554"/>
        <end position="563"/>
    </location>
</feature>
<feature type="domain" description="Terminase large subunit-like ATPase" evidence="2">
    <location>
        <begin position="82"/>
        <end position="251"/>
    </location>
</feature>
<dbReference type="AlphaFoldDB" id="A0A6M3J7L9"/>
<dbReference type="Gene3D" id="3.40.50.300">
    <property type="entry name" value="P-loop containing nucleotide triphosphate hydrolases"/>
    <property type="match status" value="1"/>
</dbReference>
<dbReference type="InterPro" id="IPR046462">
    <property type="entry name" value="TerL_nuclease"/>
</dbReference>
<accession>A0A6M3J7L9</accession>
<dbReference type="InterPro" id="IPR027417">
    <property type="entry name" value="P-loop_NTPase"/>
</dbReference>
<reference evidence="4" key="1">
    <citation type="submission" date="2020-03" db="EMBL/GenBank/DDBJ databases">
        <title>The deep terrestrial virosphere.</title>
        <authorList>
            <person name="Holmfeldt K."/>
            <person name="Nilsson E."/>
            <person name="Simone D."/>
            <person name="Lopez-Fernandez M."/>
            <person name="Wu X."/>
            <person name="de Brujin I."/>
            <person name="Lundin D."/>
            <person name="Andersson A."/>
            <person name="Bertilsson S."/>
            <person name="Dopson M."/>
        </authorList>
    </citation>
    <scope>NUCLEOTIDE SEQUENCE</scope>
    <source>
        <strain evidence="4">MM415B00382</strain>
    </source>
</reference>
<feature type="region of interest" description="Disordered" evidence="1">
    <location>
        <begin position="544"/>
        <end position="563"/>
    </location>
</feature>
<sequence length="563" mass="63458">MKKQKTRHHRVDAYAYAVRDGTIIAGPLVRLACERHLRDRKAKRYRFNEAKADRVIAFFETILRLPDTTGEDGSPKPFILQPWQAFIVGSLIGWELNDRTRRFQDAYIEVGKGNGKTPLAAGLGLFGLTMDGELAAEVYAAAVTLEQARICWRDAEGMVKCSPALQKQLDLSVANIAHRQSRSYFRAISSEHRGLDGKRPHFGIIDEIHEHPDAQVVTKMRAGRKGRRQPLFIEITNAGFDKTTICGQHHEKSRKMLEGLIDDDRWFAYVASLDEKEDPLNDSSCWIKANPNLGVSIRRDYLETQVRTAKDIPSETNMVLRLNFCIWTRAVARYIPAGTWAACEGVLDDAELAAAECYGGIDLGETDDFSCWARAWRLSDGRIGVKVKTFVPEAAEQVKLDRPYRAWQQAGSLEITDGNQADFDRIEDVIRTDCQDGGILQVGYDKRFALQMAQHLMGDGIVMVDTPQGFYFNEALRWFSKLVQEQKIVHDGDPLLAWMIDNAVTIPGRERQIRLAKDKATEKMDGVSALIMALDRAMRDQPEEQAGFQVWGDDNGHTTADGR</sequence>
<evidence type="ECO:0000256" key="1">
    <source>
        <dbReference type="SAM" id="MobiDB-lite"/>
    </source>
</evidence>
<dbReference type="InterPro" id="IPR005021">
    <property type="entry name" value="Terminase_largesu-like"/>
</dbReference>
<dbReference type="Pfam" id="PF20441">
    <property type="entry name" value="TerL_nuclease"/>
    <property type="match status" value="1"/>
</dbReference>
<gene>
    <name evidence="4" type="ORF">MM415B00382_0074</name>
</gene>
<dbReference type="PANTHER" id="PTHR41287:SF1">
    <property type="entry name" value="PROTEIN YMFN"/>
    <property type="match status" value="1"/>
</dbReference>
<proteinExistence type="predicted"/>
<feature type="domain" description="Terminase large subunit-like endonuclease" evidence="3">
    <location>
        <begin position="261"/>
        <end position="538"/>
    </location>
</feature>
<dbReference type="PANTHER" id="PTHR41287">
    <property type="match status" value="1"/>
</dbReference>
<evidence type="ECO:0000259" key="3">
    <source>
        <dbReference type="Pfam" id="PF20441"/>
    </source>
</evidence>
<evidence type="ECO:0000259" key="2">
    <source>
        <dbReference type="Pfam" id="PF03354"/>
    </source>
</evidence>
<evidence type="ECO:0000313" key="4">
    <source>
        <dbReference type="EMBL" id="QJA65684.1"/>
    </source>
</evidence>
<dbReference type="GO" id="GO:0004519">
    <property type="term" value="F:endonuclease activity"/>
    <property type="evidence" value="ECO:0007669"/>
    <property type="project" value="InterPro"/>
</dbReference>
<dbReference type="InterPro" id="IPR046461">
    <property type="entry name" value="TerL_ATPase"/>
</dbReference>